<organism evidence="1 2">
    <name type="scientific">Podarcis lilfordi</name>
    <name type="common">Lilford's wall lizard</name>
    <dbReference type="NCBI Taxonomy" id="74358"/>
    <lineage>
        <taxon>Eukaryota</taxon>
        <taxon>Metazoa</taxon>
        <taxon>Chordata</taxon>
        <taxon>Craniata</taxon>
        <taxon>Vertebrata</taxon>
        <taxon>Euteleostomi</taxon>
        <taxon>Lepidosauria</taxon>
        <taxon>Squamata</taxon>
        <taxon>Bifurcata</taxon>
        <taxon>Unidentata</taxon>
        <taxon>Episquamata</taxon>
        <taxon>Laterata</taxon>
        <taxon>Lacertibaenia</taxon>
        <taxon>Lacertidae</taxon>
        <taxon>Podarcis</taxon>
    </lineage>
</organism>
<sequence>MKPLPTAEVILLDTVSSPKEVLGQGGETSNGFCFKLVISQLILTEPGGIQVLLKSAKCFSRYQRKFKCSILNNNLDASFRRGKPNLH</sequence>
<name>A0AA35KA03_9SAUR</name>
<reference evidence="1" key="1">
    <citation type="submission" date="2022-12" db="EMBL/GenBank/DDBJ databases">
        <authorList>
            <person name="Alioto T."/>
            <person name="Alioto T."/>
            <person name="Gomez Garrido J."/>
        </authorList>
    </citation>
    <scope>NUCLEOTIDE SEQUENCE</scope>
</reference>
<protein>
    <submittedName>
        <fullName evidence="1">Uncharacterized protein</fullName>
    </submittedName>
</protein>
<dbReference type="Proteomes" id="UP001178461">
    <property type="component" value="Chromosome 5"/>
</dbReference>
<gene>
    <name evidence="1" type="ORF">PODLI_1B020276</name>
</gene>
<dbReference type="EMBL" id="OX395130">
    <property type="protein sequence ID" value="CAI5774410.1"/>
    <property type="molecule type" value="Genomic_DNA"/>
</dbReference>
<evidence type="ECO:0000313" key="1">
    <source>
        <dbReference type="EMBL" id="CAI5774410.1"/>
    </source>
</evidence>
<proteinExistence type="predicted"/>
<keyword evidence="2" id="KW-1185">Reference proteome</keyword>
<accession>A0AA35KA03</accession>
<evidence type="ECO:0000313" key="2">
    <source>
        <dbReference type="Proteomes" id="UP001178461"/>
    </source>
</evidence>
<dbReference type="AlphaFoldDB" id="A0AA35KA03"/>